<dbReference type="RefSeq" id="WP_264012289.1">
    <property type="nucleotide sequence ID" value="NZ_JACKSJ010000065.1"/>
</dbReference>
<proteinExistence type="predicted"/>
<dbReference type="Pfam" id="PF07366">
    <property type="entry name" value="SnoaL"/>
    <property type="match status" value="1"/>
</dbReference>
<reference evidence="1" key="1">
    <citation type="submission" date="2020-07" db="EMBL/GenBank/DDBJ databases">
        <authorList>
            <person name="Pettersson B.M.F."/>
            <person name="Behra P.R.K."/>
            <person name="Ramesh M."/>
            <person name="Das S."/>
            <person name="Dasgupta S."/>
            <person name="Kirsebom L.A."/>
        </authorList>
    </citation>
    <scope>NUCLEOTIDE SEQUENCE</scope>
    <source>
        <strain evidence="1">DSM 44615</strain>
    </source>
</reference>
<dbReference type="AlphaFoldDB" id="A0A9X2YMU1"/>
<dbReference type="EMBL" id="JACKSJ010000065">
    <property type="protein sequence ID" value="MCV7170091.1"/>
    <property type="molecule type" value="Genomic_DNA"/>
</dbReference>
<evidence type="ECO:0000313" key="2">
    <source>
        <dbReference type="Proteomes" id="UP001140293"/>
    </source>
</evidence>
<gene>
    <name evidence="1" type="ORF">H7I41_09185</name>
</gene>
<sequence>MSQDDLLNVYRAYLQCLNERQWPRLGEFVADQLSYNGRRMTLQDYRAMLEGDIDAIPDLQFRPEVLIAEDDVVACRLFFECTPRHAFLGFEPTGGQVSFPEHVFYRFDDDRRIAEVRSVIDVQAIREQVSRGR</sequence>
<dbReference type="SUPFAM" id="SSF54427">
    <property type="entry name" value="NTF2-like"/>
    <property type="match status" value="1"/>
</dbReference>
<dbReference type="PANTHER" id="PTHR38436:SF1">
    <property type="entry name" value="ESTER CYCLASE"/>
    <property type="match status" value="1"/>
</dbReference>
<dbReference type="PANTHER" id="PTHR38436">
    <property type="entry name" value="POLYKETIDE CYCLASE SNOAL-LIKE DOMAIN"/>
    <property type="match status" value="1"/>
</dbReference>
<protein>
    <submittedName>
        <fullName evidence="1">Ester cyclase</fullName>
    </submittedName>
</protein>
<dbReference type="InterPro" id="IPR032710">
    <property type="entry name" value="NTF2-like_dom_sf"/>
</dbReference>
<dbReference type="Proteomes" id="UP001140293">
    <property type="component" value="Unassembled WGS sequence"/>
</dbReference>
<name>A0A9X2YMU1_9MYCO</name>
<reference evidence="1" key="2">
    <citation type="journal article" date="2022" name="BMC Genomics">
        <title>Comparative genome analysis of mycobacteria focusing on tRNA and non-coding RNA.</title>
        <authorList>
            <person name="Behra P.R.K."/>
            <person name="Pettersson B.M.F."/>
            <person name="Ramesh M."/>
            <person name="Das S."/>
            <person name="Dasgupta S."/>
            <person name="Kirsebom L.A."/>
        </authorList>
    </citation>
    <scope>NUCLEOTIDE SEQUENCE</scope>
    <source>
        <strain evidence="1">DSM 44615</strain>
    </source>
</reference>
<dbReference type="Gene3D" id="3.10.450.50">
    <property type="match status" value="1"/>
</dbReference>
<keyword evidence="2" id="KW-1185">Reference proteome</keyword>
<accession>A0A9X2YMU1</accession>
<organism evidence="1 2">
    <name type="scientific">[Mycobacterium] manitobense</name>
    <dbReference type="NCBI Taxonomy" id="190147"/>
    <lineage>
        <taxon>Bacteria</taxon>
        <taxon>Bacillati</taxon>
        <taxon>Actinomycetota</taxon>
        <taxon>Actinomycetes</taxon>
        <taxon>Mycobacteriales</taxon>
        <taxon>Mycobacteriaceae</taxon>
        <taxon>Mycolicibacterium</taxon>
    </lineage>
</organism>
<evidence type="ECO:0000313" key="1">
    <source>
        <dbReference type="EMBL" id="MCV7170091.1"/>
    </source>
</evidence>
<dbReference type="InterPro" id="IPR009959">
    <property type="entry name" value="Cyclase_SnoaL-like"/>
</dbReference>
<dbReference type="GO" id="GO:0030638">
    <property type="term" value="P:polyketide metabolic process"/>
    <property type="evidence" value="ECO:0007669"/>
    <property type="project" value="InterPro"/>
</dbReference>
<comment type="caution">
    <text evidence="1">The sequence shown here is derived from an EMBL/GenBank/DDBJ whole genome shotgun (WGS) entry which is preliminary data.</text>
</comment>